<accession>A0ABM8X4R2</accession>
<feature type="binding site" evidence="5">
    <location>
        <position position="249"/>
    </location>
    <ligand>
        <name>Mn(2+)</name>
        <dbReference type="ChEBI" id="CHEBI:29035"/>
        <label>1</label>
    </ligand>
</feature>
<name>A0ABM8X4R2_9BURK</name>
<feature type="binding site" evidence="5">
    <location>
        <position position="249"/>
    </location>
    <ligand>
        <name>Mn(2+)</name>
        <dbReference type="ChEBI" id="CHEBI:29035"/>
        <label>2</label>
    </ligand>
</feature>
<proteinExistence type="inferred from homology"/>
<dbReference type="RefSeq" id="WP_224080415.1">
    <property type="nucleotide sequence ID" value="NZ_CAJZAI010000006.1"/>
</dbReference>
<feature type="binding site" evidence="5">
    <location>
        <position position="160"/>
    </location>
    <ligand>
        <name>Mn(2+)</name>
        <dbReference type="ChEBI" id="CHEBI:29035"/>
        <label>2</label>
    </ligand>
</feature>
<comment type="catalytic activity">
    <reaction evidence="5">
        <text>N-formimidoyl-L-glutamate + H2O = formamide + L-glutamate</text>
        <dbReference type="Rhea" id="RHEA:22492"/>
        <dbReference type="ChEBI" id="CHEBI:15377"/>
        <dbReference type="ChEBI" id="CHEBI:16397"/>
        <dbReference type="ChEBI" id="CHEBI:29985"/>
        <dbReference type="ChEBI" id="CHEBI:58928"/>
        <dbReference type="EC" id="3.5.3.8"/>
    </reaction>
</comment>
<dbReference type="EC" id="3.5.3.8" evidence="5 6"/>
<keyword evidence="2 5" id="KW-0378">Hydrolase</keyword>
<evidence type="ECO:0000256" key="8">
    <source>
        <dbReference type="RuleBase" id="RU003684"/>
    </source>
</evidence>
<evidence type="ECO:0000256" key="2">
    <source>
        <dbReference type="ARBA" id="ARBA00022801"/>
    </source>
</evidence>
<comment type="similarity">
    <text evidence="5 7 8">Belongs to the arginase family.</text>
</comment>
<comment type="function">
    <text evidence="5">Catalyzes the conversion of N-formimidoyl-L-glutamate to L-glutamate and formamide.</text>
</comment>
<dbReference type="SUPFAM" id="SSF52768">
    <property type="entry name" value="Arginase/deacetylase"/>
    <property type="match status" value="1"/>
</dbReference>
<keyword evidence="3 5" id="KW-0369">Histidine metabolism</keyword>
<protein>
    <recommendedName>
        <fullName evidence="5 6">Formimidoylglutamase</fullName>
        <ecNumber evidence="5 6">3.5.3.8</ecNumber>
    </recommendedName>
    <alternativeName>
        <fullName evidence="5">Formiminoglutamase</fullName>
    </alternativeName>
    <alternativeName>
        <fullName evidence="5">Formiminoglutamate hydrolase</fullName>
    </alternativeName>
</protein>
<evidence type="ECO:0000256" key="4">
    <source>
        <dbReference type="ARBA" id="ARBA00023211"/>
    </source>
</evidence>
<dbReference type="PIRSF" id="PIRSF036979">
    <property type="entry name" value="Arginase"/>
    <property type="match status" value="1"/>
</dbReference>
<keyword evidence="4 5" id="KW-0464">Manganese</keyword>
<dbReference type="NCBIfam" id="TIGR01227">
    <property type="entry name" value="hutG"/>
    <property type="match status" value="1"/>
</dbReference>
<feature type="binding site" evidence="5">
    <location>
        <position position="129"/>
    </location>
    <ligand>
        <name>Mn(2+)</name>
        <dbReference type="ChEBI" id="CHEBI:29035"/>
        <label>1</label>
    </ligand>
</feature>
<dbReference type="PROSITE" id="PS51409">
    <property type="entry name" value="ARGINASE_2"/>
    <property type="match status" value="1"/>
</dbReference>
<feature type="binding site" evidence="5">
    <location>
        <position position="158"/>
    </location>
    <ligand>
        <name>Mn(2+)</name>
        <dbReference type="ChEBI" id="CHEBI:29035"/>
        <label>1</label>
    </ligand>
</feature>
<dbReference type="EMBL" id="CAJZAI010000006">
    <property type="protein sequence ID" value="CAG9174924.1"/>
    <property type="molecule type" value="Genomic_DNA"/>
</dbReference>
<sequence length="318" mass="33998">MNAAVVRDGQPVQAVWRGRVDHDEAGDTRRLFNVVRGDVRREPGAPVLIGFCCDAGVLRNQGRPGAAAGPQEIRRALAGVPAHDVQALYDAGDIPCEGDQLEAAQQALGQAVASELAAGARPLVLGGGHEVAWGTWQGLRAHLDARDDHGRVLVINLDAHFDLRTSRPASSGTPFDQIAADCRERGLRFDYACLGVSRLGNTAALFARARQLNVRCVEDVLMQERHLEARLAELQGWIDEAAHVYLSIDLDVLPAAVMPAVSAPAAYGVPLTVVEAVVEVVKASGKLRVADLAEFNPAYDRDGCGARVAARLAYRLLS</sequence>
<feature type="binding site" evidence="5">
    <location>
        <position position="158"/>
    </location>
    <ligand>
        <name>Mn(2+)</name>
        <dbReference type="ChEBI" id="CHEBI:29035"/>
        <label>2</label>
    </ligand>
</feature>
<comment type="caution">
    <text evidence="9">The sequence shown here is derived from an EMBL/GenBank/DDBJ whole genome shotgun (WGS) entry which is preliminary data.</text>
</comment>
<evidence type="ECO:0000313" key="9">
    <source>
        <dbReference type="EMBL" id="CAG9174924.1"/>
    </source>
</evidence>
<dbReference type="PRINTS" id="PR00116">
    <property type="entry name" value="ARGINASE"/>
</dbReference>
<dbReference type="InterPro" id="IPR005923">
    <property type="entry name" value="HutG"/>
</dbReference>
<dbReference type="PANTHER" id="PTHR11358:SF35">
    <property type="entry name" value="FORMIMIDOYLGLUTAMASE"/>
    <property type="match status" value="1"/>
</dbReference>
<keyword evidence="10" id="KW-1185">Reference proteome</keyword>
<feature type="binding site" evidence="5">
    <location>
        <position position="162"/>
    </location>
    <ligand>
        <name>Mn(2+)</name>
        <dbReference type="ChEBI" id="CHEBI:29035"/>
        <label>1</label>
    </ligand>
</feature>
<dbReference type="HAMAP" id="MF_00737">
    <property type="entry name" value="Formimidoylglutam"/>
    <property type="match status" value="1"/>
</dbReference>
<evidence type="ECO:0000313" key="10">
    <source>
        <dbReference type="Proteomes" id="UP000727654"/>
    </source>
</evidence>
<comment type="pathway">
    <text evidence="5">Amino-acid degradation; L-histidine degradation into L-glutamate; L-glutamate from N-formimidoyl-L-glutamate (hydrolase route): step 1/1.</text>
</comment>
<comment type="cofactor">
    <cofactor evidence="5">
        <name>Mn(2+)</name>
        <dbReference type="ChEBI" id="CHEBI:29035"/>
    </cofactor>
    <text evidence="5">Binds 2 manganese ions per subunit.</text>
</comment>
<gene>
    <name evidence="5 9" type="primary">hutG</name>
    <name evidence="9" type="ORF">LMG23992_02820</name>
</gene>
<dbReference type="InterPro" id="IPR006035">
    <property type="entry name" value="Ureohydrolase"/>
</dbReference>
<dbReference type="PANTHER" id="PTHR11358">
    <property type="entry name" value="ARGINASE/AGMATINASE"/>
    <property type="match status" value="1"/>
</dbReference>
<evidence type="ECO:0000256" key="1">
    <source>
        <dbReference type="ARBA" id="ARBA00022723"/>
    </source>
</evidence>
<evidence type="ECO:0000256" key="3">
    <source>
        <dbReference type="ARBA" id="ARBA00022808"/>
    </source>
</evidence>
<dbReference type="CDD" id="cd09988">
    <property type="entry name" value="Formimidoylglutamase"/>
    <property type="match status" value="1"/>
</dbReference>
<evidence type="ECO:0000256" key="7">
    <source>
        <dbReference type="PROSITE-ProRule" id="PRU00742"/>
    </source>
</evidence>
<dbReference type="GO" id="GO:0050415">
    <property type="term" value="F:formimidoylglutamase activity"/>
    <property type="evidence" value="ECO:0007669"/>
    <property type="project" value="UniProtKB-EC"/>
</dbReference>
<dbReference type="Gene3D" id="3.40.800.10">
    <property type="entry name" value="Ureohydrolase domain"/>
    <property type="match status" value="1"/>
</dbReference>
<dbReference type="Pfam" id="PF00491">
    <property type="entry name" value="Arginase"/>
    <property type="match status" value="1"/>
</dbReference>
<keyword evidence="1 5" id="KW-0479">Metal-binding</keyword>
<evidence type="ECO:0000256" key="5">
    <source>
        <dbReference type="HAMAP-Rule" id="MF_00737"/>
    </source>
</evidence>
<dbReference type="InterPro" id="IPR023696">
    <property type="entry name" value="Ureohydrolase_dom_sf"/>
</dbReference>
<evidence type="ECO:0000256" key="6">
    <source>
        <dbReference type="NCBIfam" id="TIGR01227"/>
    </source>
</evidence>
<feature type="binding site" evidence="5">
    <location>
        <position position="251"/>
    </location>
    <ligand>
        <name>Mn(2+)</name>
        <dbReference type="ChEBI" id="CHEBI:29035"/>
        <label>2</label>
    </ligand>
</feature>
<dbReference type="Proteomes" id="UP000727654">
    <property type="component" value="Unassembled WGS sequence"/>
</dbReference>
<dbReference type="InterPro" id="IPR020855">
    <property type="entry name" value="Ureohydrolase_Mn_BS"/>
</dbReference>
<reference evidence="9 10" key="1">
    <citation type="submission" date="2021-08" db="EMBL/GenBank/DDBJ databases">
        <authorList>
            <person name="Peeters C."/>
        </authorList>
    </citation>
    <scope>NUCLEOTIDE SEQUENCE [LARGE SCALE GENOMIC DNA]</scope>
    <source>
        <strain evidence="9 10">LMG 23992</strain>
    </source>
</reference>
<organism evidence="9 10">
    <name type="scientific">Cupriavidus laharis</name>
    <dbReference type="NCBI Taxonomy" id="151654"/>
    <lineage>
        <taxon>Bacteria</taxon>
        <taxon>Pseudomonadati</taxon>
        <taxon>Pseudomonadota</taxon>
        <taxon>Betaproteobacteria</taxon>
        <taxon>Burkholderiales</taxon>
        <taxon>Burkholderiaceae</taxon>
        <taxon>Cupriavidus</taxon>
    </lineage>
</organism>
<dbReference type="PROSITE" id="PS01053">
    <property type="entry name" value="ARGINASE_1"/>
    <property type="match status" value="1"/>
</dbReference>